<accession>A0A8S5QBS2</accession>
<name>A0A8S5QBS2_9CAUD</name>
<sequence>MRTLARCFVILCTVAIYATKELISVLVMSQGAFLFSKVI</sequence>
<proteinExistence type="predicted"/>
<evidence type="ECO:0000313" key="1">
    <source>
        <dbReference type="EMBL" id="DAE16265.1"/>
    </source>
</evidence>
<reference evidence="1" key="1">
    <citation type="journal article" date="2021" name="Proc. Natl. Acad. Sci. U.S.A.">
        <title>A Catalog of Tens of Thousands of Viruses from Human Metagenomes Reveals Hidden Associations with Chronic Diseases.</title>
        <authorList>
            <person name="Tisza M.J."/>
            <person name="Buck C.B."/>
        </authorList>
    </citation>
    <scope>NUCLEOTIDE SEQUENCE</scope>
    <source>
        <strain evidence="1">CtlQ13</strain>
    </source>
</reference>
<protein>
    <submittedName>
        <fullName evidence="1">Uncharacterized protein</fullName>
    </submittedName>
</protein>
<dbReference type="EMBL" id="BK015619">
    <property type="protein sequence ID" value="DAE16265.1"/>
    <property type="molecule type" value="Genomic_DNA"/>
</dbReference>
<organism evidence="1">
    <name type="scientific">Siphoviridae sp. ctlQ13</name>
    <dbReference type="NCBI Taxonomy" id="2825648"/>
    <lineage>
        <taxon>Viruses</taxon>
        <taxon>Duplodnaviria</taxon>
        <taxon>Heunggongvirae</taxon>
        <taxon>Uroviricota</taxon>
        <taxon>Caudoviricetes</taxon>
    </lineage>
</organism>